<dbReference type="InterPro" id="IPR050264">
    <property type="entry name" value="Bact_CCA-adding_enz_type3_sf"/>
</dbReference>
<keyword evidence="4" id="KW-0548">Nucleotidyltransferase</keyword>
<dbReference type="SUPFAM" id="SSF81891">
    <property type="entry name" value="Poly A polymerase C-terminal region-like"/>
    <property type="match status" value="1"/>
</dbReference>
<protein>
    <submittedName>
        <fullName evidence="11">CCA tRNA nucleotidyltransferase</fullName>
    </submittedName>
</protein>
<keyword evidence="5" id="KW-0479">Metal-binding</keyword>
<dbReference type="InterPro" id="IPR043519">
    <property type="entry name" value="NT_sf"/>
</dbReference>
<evidence type="ECO:0000256" key="1">
    <source>
        <dbReference type="ARBA" id="ARBA00001946"/>
    </source>
</evidence>
<sequence length="380" mass="40796">MRISGDWFEAAHVQRVLALLSDAGHQAYVVGGCVRNALLSQPVADIDISTDAVPERVVDLARAAGLKAVPTGIEHGTITVVADGVGHEVTTFRRDVETDGRRAVVAYSTRIEEDAARRDFTMNALYADASGRVIDPMGGLEDLKARRVRFVGDADQRIREDYLRILRFFRFHAWYGDADEGLDPAGYAACAANAAGMEALSRERIGHEMRRLLAAPDPSQAVAAMQAAGILALVLPGADARALAPLVHLEPPYAPDWLRRLMVLGAAGPEERLRLSRAEARRIELLRSALSGAEPPAVTAYRSGAEIARDAVLITSASLGQPPPAGWEDAVAKGAGAVFPLRAADLMPAYSGPDLGARLRALEDRWIASGFELSREQLLA</sequence>
<evidence type="ECO:0000256" key="6">
    <source>
        <dbReference type="ARBA" id="ARBA00022741"/>
    </source>
</evidence>
<evidence type="ECO:0000256" key="3">
    <source>
        <dbReference type="ARBA" id="ARBA00022694"/>
    </source>
</evidence>
<evidence type="ECO:0000256" key="7">
    <source>
        <dbReference type="ARBA" id="ARBA00022842"/>
    </source>
</evidence>
<name>A0ABT2YWG1_9RHOB</name>
<evidence type="ECO:0000256" key="8">
    <source>
        <dbReference type="RuleBase" id="RU003953"/>
    </source>
</evidence>
<dbReference type="EMBL" id="JAOWLA010000001">
    <property type="protein sequence ID" value="MCV2863214.1"/>
    <property type="molecule type" value="Genomic_DNA"/>
</dbReference>
<feature type="domain" description="tRNA nucleotidyltransferase/poly(A) polymerase RNA and SrmB- binding" evidence="10">
    <location>
        <begin position="183"/>
        <end position="239"/>
    </location>
</feature>
<comment type="similarity">
    <text evidence="8">Belongs to the tRNA nucleotidyltransferase/poly(A) polymerase family.</text>
</comment>
<keyword evidence="8" id="KW-0694">RNA-binding</keyword>
<dbReference type="InterPro" id="IPR002646">
    <property type="entry name" value="PolA_pol_head_dom"/>
</dbReference>
<organism evidence="11 12">
    <name type="scientific">Albidovulum sediminicola</name>
    <dbReference type="NCBI Taxonomy" id="2984331"/>
    <lineage>
        <taxon>Bacteria</taxon>
        <taxon>Pseudomonadati</taxon>
        <taxon>Pseudomonadota</taxon>
        <taxon>Alphaproteobacteria</taxon>
        <taxon>Rhodobacterales</taxon>
        <taxon>Paracoccaceae</taxon>
        <taxon>Albidovulum</taxon>
    </lineage>
</organism>
<keyword evidence="6" id="KW-0547">Nucleotide-binding</keyword>
<dbReference type="PANTHER" id="PTHR46173:SF1">
    <property type="entry name" value="CCA TRNA NUCLEOTIDYLTRANSFERASE 1, MITOCHONDRIAL"/>
    <property type="match status" value="1"/>
</dbReference>
<dbReference type="Proteomes" id="UP001652503">
    <property type="component" value="Unassembled WGS sequence"/>
</dbReference>
<dbReference type="PANTHER" id="PTHR46173">
    <property type="entry name" value="CCA TRNA NUCLEOTIDYLTRANSFERASE 1, MITOCHONDRIAL"/>
    <property type="match status" value="1"/>
</dbReference>
<accession>A0ABT2YWG1</accession>
<reference evidence="11 12" key="1">
    <citation type="submission" date="2022-10" db="EMBL/GenBank/DDBJ databases">
        <title>Defluviimonas sp. nov., isolated from ocean surface water.</title>
        <authorList>
            <person name="He W."/>
            <person name="Wang L."/>
            <person name="Zhang D.-F."/>
        </authorList>
    </citation>
    <scope>NUCLEOTIDE SEQUENCE [LARGE SCALE GENOMIC DNA]</scope>
    <source>
        <strain evidence="11 12">WL0075</strain>
    </source>
</reference>
<evidence type="ECO:0000259" key="10">
    <source>
        <dbReference type="Pfam" id="PF12627"/>
    </source>
</evidence>
<dbReference type="RefSeq" id="WP_263719631.1">
    <property type="nucleotide sequence ID" value="NZ_JAOWLA010000001.1"/>
</dbReference>
<keyword evidence="7" id="KW-0460">Magnesium</keyword>
<keyword evidence="3" id="KW-0819">tRNA processing</keyword>
<dbReference type="Gene3D" id="1.10.3090.10">
    <property type="entry name" value="cca-adding enzyme, domain 2"/>
    <property type="match status" value="1"/>
</dbReference>
<gene>
    <name evidence="11" type="ORF">OE647_00515</name>
</gene>
<evidence type="ECO:0000256" key="4">
    <source>
        <dbReference type="ARBA" id="ARBA00022695"/>
    </source>
</evidence>
<dbReference type="Pfam" id="PF01743">
    <property type="entry name" value="PolyA_pol"/>
    <property type="match status" value="1"/>
</dbReference>
<evidence type="ECO:0000313" key="12">
    <source>
        <dbReference type="Proteomes" id="UP001652503"/>
    </source>
</evidence>
<proteinExistence type="inferred from homology"/>
<dbReference type="InterPro" id="IPR032828">
    <property type="entry name" value="PolyA_RNA-bd"/>
</dbReference>
<keyword evidence="12" id="KW-1185">Reference proteome</keyword>
<feature type="domain" description="Poly A polymerase head" evidence="9">
    <location>
        <begin position="27"/>
        <end position="149"/>
    </location>
</feature>
<dbReference type="Gene3D" id="3.30.460.10">
    <property type="entry name" value="Beta Polymerase, domain 2"/>
    <property type="match status" value="1"/>
</dbReference>
<dbReference type="CDD" id="cd05398">
    <property type="entry name" value="NT_ClassII-CCAase"/>
    <property type="match status" value="1"/>
</dbReference>
<dbReference type="PROSITE" id="PS51257">
    <property type="entry name" value="PROKAR_LIPOPROTEIN"/>
    <property type="match status" value="1"/>
</dbReference>
<evidence type="ECO:0000256" key="2">
    <source>
        <dbReference type="ARBA" id="ARBA00022679"/>
    </source>
</evidence>
<comment type="cofactor">
    <cofactor evidence="1">
        <name>Mg(2+)</name>
        <dbReference type="ChEBI" id="CHEBI:18420"/>
    </cofactor>
</comment>
<evidence type="ECO:0000256" key="5">
    <source>
        <dbReference type="ARBA" id="ARBA00022723"/>
    </source>
</evidence>
<dbReference type="SUPFAM" id="SSF81301">
    <property type="entry name" value="Nucleotidyltransferase"/>
    <property type="match status" value="1"/>
</dbReference>
<evidence type="ECO:0000259" key="9">
    <source>
        <dbReference type="Pfam" id="PF01743"/>
    </source>
</evidence>
<keyword evidence="2 8" id="KW-0808">Transferase</keyword>
<evidence type="ECO:0000313" key="11">
    <source>
        <dbReference type="EMBL" id="MCV2863214.1"/>
    </source>
</evidence>
<comment type="caution">
    <text evidence="11">The sequence shown here is derived from an EMBL/GenBank/DDBJ whole genome shotgun (WGS) entry which is preliminary data.</text>
</comment>
<dbReference type="Pfam" id="PF12627">
    <property type="entry name" value="PolyA_pol_RNAbd"/>
    <property type="match status" value="1"/>
</dbReference>